<sequence>MWLIFDSDGSLELPGFYGSIEVVPDSQTDLSCGNEFNCMNGVCLPNSDVCDGVENCENDEDESTQACYPESSVFVETETQVTSLLYPNDYPNDHQDEKVFNTYQGLQLHVVCEFIHTEKGFDFIKVGDGDIPGEQVLLSWSGGPTSEVQIVSSGNSLWFRFETDKSFASQGFSCSVKAVNTSQSNLDCEQSYNCGNGVCIPESSVCDQAPNCGNGVDESSLTCLGCGVQTQYSSRIVGGVAAQPGEWPWQVSIRRDTGGSEIHLCGGTLLNKRWVLSAAHCFDEYNIDVEEYKVVLGNHRVDAFDDSQQSFTVFDILTHPFFNQFSYINDIALLRLSVDVEFNDFILPACLPSQDWPAETNVWITGWGDQEDETLQEISVPIIDTTTCNQPGWYDGEVIECCMFCAGLPEGGKDSCQVREQLFLVRVDF</sequence>
<evidence type="ECO:0000259" key="3">
    <source>
        <dbReference type="PROSITE" id="PS01180"/>
    </source>
</evidence>
<dbReference type="Gene3D" id="2.40.10.10">
    <property type="entry name" value="Trypsin-like serine proteases"/>
    <property type="match status" value="1"/>
</dbReference>
<dbReference type="GO" id="GO:0004252">
    <property type="term" value="F:serine-type endopeptidase activity"/>
    <property type="evidence" value="ECO:0007669"/>
    <property type="project" value="InterPro"/>
</dbReference>
<dbReference type="Pfam" id="PF00057">
    <property type="entry name" value="Ldl_recept_a"/>
    <property type="match status" value="2"/>
</dbReference>
<evidence type="ECO:0000313" key="5">
    <source>
        <dbReference type="EMBL" id="PIK61618.1"/>
    </source>
</evidence>
<feature type="domain" description="CUB" evidence="3">
    <location>
        <begin position="56"/>
        <end position="179"/>
    </location>
</feature>
<dbReference type="PROSITE" id="PS50240">
    <property type="entry name" value="TRYPSIN_DOM"/>
    <property type="match status" value="1"/>
</dbReference>
<dbReference type="PROSITE" id="PS00134">
    <property type="entry name" value="TRYPSIN_HIS"/>
    <property type="match status" value="1"/>
</dbReference>
<proteinExistence type="predicted"/>
<dbReference type="InterPro" id="IPR043504">
    <property type="entry name" value="Peptidase_S1_PA_chymotrypsin"/>
</dbReference>
<dbReference type="CDD" id="cd00112">
    <property type="entry name" value="LDLa"/>
    <property type="match status" value="2"/>
</dbReference>
<keyword evidence="6" id="KW-1185">Reference proteome</keyword>
<comment type="caution">
    <text evidence="5">The sequence shown here is derived from an EMBL/GenBank/DDBJ whole genome shotgun (WGS) entry which is preliminary data.</text>
</comment>
<gene>
    <name evidence="5" type="ORF">BSL78_01436</name>
</gene>
<dbReference type="GO" id="GO:0006508">
    <property type="term" value="P:proteolysis"/>
    <property type="evidence" value="ECO:0007669"/>
    <property type="project" value="UniProtKB-KW"/>
</dbReference>
<dbReference type="SUPFAM" id="SSF50494">
    <property type="entry name" value="Trypsin-like serine proteases"/>
    <property type="match status" value="1"/>
</dbReference>
<dbReference type="Gene3D" id="4.10.400.10">
    <property type="entry name" value="Low-density Lipoprotein Receptor"/>
    <property type="match status" value="2"/>
</dbReference>
<keyword evidence="5" id="KW-0378">Hydrolase</keyword>
<dbReference type="InterPro" id="IPR018114">
    <property type="entry name" value="TRYPSIN_HIS"/>
</dbReference>
<dbReference type="InterPro" id="IPR009003">
    <property type="entry name" value="Peptidase_S1_PA"/>
</dbReference>
<evidence type="ECO:0000259" key="4">
    <source>
        <dbReference type="PROSITE" id="PS50240"/>
    </source>
</evidence>
<feature type="domain" description="Peptidase S1" evidence="4">
    <location>
        <begin position="236"/>
        <end position="417"/>
    </location>
</feature>
<dbReference type="AlphaFoldDB" id="A0A2G8LMY7"/>
<comment type="caution">
    <text evidence="2">Lacks conserved residue(s) required for the propagation of feature annotation.</text>
</comment>
<protein>
    <submittedName>
        <fullName evidence="5">Trypsin-like serine protease</fullName>
    </submittedName>
</protein>
<evidence type="ECO:0000256" key="2">
    <source>
        <dbReference type="PROSITE-ProRule" id="PRU00124"/>
    </source>
</evidence>
<dbReference type="SUPFAM" id="SSF57424">
    <property type="entry name" value="LDL receptor-like module"/>
    <property type="match status" value="2"/>
</dbReference>
<dbReference type="InterPro" id="IPR001314">
    <property type="entry name" value="Peptidase_S1A"/>
</dbReference>
<evidence type="ECO:0000313" key="6">
    <source>
        <dbReference type="Proteomes" id="UP000230750"/>
    </source>
</evidence>
<dbReference type="OrthoDB" id="93664at2759"/>
<dbReference type="PRINTS" id="PR00722">
    <property type="entry name" value="CHYMOTRYPSIN"/>
</dbReference>
<dbReference type="SMART" id="SM00042">
    <property type="entry name" value="CUB"/>
    <property type="match status" value="1"/>
</dbReference>
<dbReference type="InterPro" id="IPR000859">
    <property type="entry name" value="CUB_dom"/>
</dbReference>
<dbReference type="SMART" id="SM00020">
    <property type="entry name" value="Tryp_SPc"/>
    <property type="match status" value="1"/>
</dbReference>
<feature type="disulfide bond" evidence="2">
    <location>
        <begin position="194"/>
        <end position="212"/>
    </location>
</feature>
<dbReference type="Gene3D" id="2.60.120.290">
    <property type="entry name" value="Spermadhesin, CUB domain"/>
    <property type="match status" value="1"/>
</dbReference>
<dbReference type="CDD" id="cd00190">
    <property type="entry name" value="Tryp_SPc"/>
    <property type="match status" value="1"/>
</dbReference>
<dbReference type="InterPro" id="IPR036055">
    <property type="entry name" value="LDL_receptor-like_sf"/>
</dbReference>
<dbReference type="InterPro" id="IPR001254">
    <property type="entry name" value="Trypsin_dom"/>
</dbReference>
<dbReference type="EMBL" id="MRZV01000028">
    <property type="protein sequence ID" value="PIK61618.1"/>
    <property type="molecule type" value="Genomic_DNA"/>
</dbReference>
<keyword evidence="5" id="KW-0645">Protease</keyword>
<organism evidence="5 6">
    <name type="scientific">Stichopus japonicus</name>
    <name type="common">Sea cucumber</name>
    <dbReference type="NCBI Taxonomy" id="307972"/>
    <lineage>
        <taxon>Eukaryota</taxon>
        <taxon>Metazoa</taxon>
        <taxon>Echinodermata</taxon>
        <taxon>Eleutherozoa</taxon>
        <taxon>Echinozoa</taxon>
        <taxon>Holothuroidea</taxon>
        <taxon>Aspidochirotacea</taxon>
        <taxon>Aspidochirotida</taxon>
        <taxon>Stichopodidae</taxon>
        <taxon>Apostichopus</taxon>
    </lineage>
</organism>
<dbReference type="STRING" id="307972.A0A2G8LMY7"/>
<reference evidence="5 6" key="1">
    <citation type="journal article" date="2017" name="PLoS Biol.">
        <title>The sea cucumber genome provides insights into morphological evolution and visceral regeneration.</title>
        <authorList>
            <person name="Zhang X."/>
            <person name="Sun L."/>
            <person name="Yuan J."/>
            <person name="Sun Y."/>
            <person name="Gao Y."/>
            <person name="Zhang L."/>
            <person name="Li S."/>
            <person name="Dai H."/>
            <person name="Hamel J.F."/>
            <person name="Liu C."/>
            <person name="Yu Y."/>
            <person name="Liu S."/>
            <person name="Lin W."/>
            <person name="Guo K."/>
            <person name="Jin S."/>
            <person name="Xu P."/>
            <person name="Storey K.B."/>
            <person name="Huan P."/>
            <person name="Zhang T."/>
            <person name="Zhou Y."/>
            <person name="Zhang J."/>
            <person name="Lin C."/>
            <person name="Li X."/>
            <person name="Xing L."/>
            <person name="Huo D."/>
            <person name="Sun M."/>
            <person name="Wang L."/>
            <person name="Mercier A."/>
            <person name="Li F."/>
            <person name="Yang H."/>
            <person name="Xiang J."/>
        </authorList>
    </citation>
    <scope>NUCLEOTIDE SEQUENCE [LARGE SCALE GENOMIC DNA]</scope>
    <source>
        <strain evidence="5">Shaxun</strain>
        <tissue evidence="5">Muscle</tissue>
    </source>
</reference>
<feature type="disulfide bond" evidence="2">
    <location>
        <begin position="38"/>
        <end position="56"/>
    </location>
</feature>
<dbReference type="CDD" id="cd00041">
    <property type="entry name" value="CUB"/>
    <property type="match status" value="1"/>
</dbReference>
<dbReference type="PANTHER" id="PTHR24252:SF7">
    <property type="entry name" value="HYALIN"/>
    <property type="match status" value="1"/>
</dbReference>
<keyword evidence="1 2" id="KW-1015">Disulfide bond</keyword>
<accession>A0A2G8LMY7</accession>
<dbReference type="PROSITE" id="PS01209">
    <property type="entry name" value="LDLRA_1"/>
    <property type="match status" value="1"/>
</dbReference>
<evidence type="ECO:0000256" key="1">
    <source>
        <dbReference type="ARBA" id="ARBA00023157"/>
    </source>
</evidence>
<dbReference type="InterPro" id="IPR035914">
    <property type="entry name" value="Sperma_CUB_dom_sf"/>
</dbReference>
<dbReference type="Pfam" id="PF00089">
    <property type="entry name" value="Trypsin"/>
    <property type="match status" value="1"/>
</dbReference>
<dbReference type="PROSITE" id="PS01180">
    <property type="entry name" value="CUB"/>
    <property type="match status" value="1"/>
</dbReference>
<dbReference type="PROSITE" id="PS50068">
    <property type="entry name" value="LDLRA_2"/>
    <property type="match status" value="2"/>
</dbReference>
<dbReference type="FunFam" id="2.40.10.10:FF:000184">
    <property type="entry name" value="Prostasin"/>
    <property type="match status" value="1"/>
</dbReference>
<dbReference type="SUPFAM" id="SSF49854">
    <property type="entry name" value="Spermadhesin, CUB domain"/>
    <property type="match status" value="1"/>
</dbReference>
<dbReference type="InterPro" id="IPR002172">
    <property type="entry name" value="LDrepeatLR_classA_rpt"/>
</dbReference>
<name>A0A2G8LMY7_STIJA</name>
<dbReference type="Pfam" id="PF00431">
    <property type="entry name" value="CUB"/>
    <property type="match status" value="1"/>
</dbReference>
<dbReference type="Proteomes" id="UP000230750">
    <property type="component" value="Unassembled WGS sequence"/>
</dbReference>
<dbReference type="SMART" id="SM00192">
    <property type="entry name" value="LDLa"/>
    <property type="match status" value="2"/>
</dbReference>
<dbReference type="PANTHER" id="PTHR24252">
    <property type="entry name" value="ACROSIN-RELATED"/>
    <property type="match status" value="1"/>
</dbReference>
<dbReference type="InterPro" id="IPR023415">
    <property type="entry name" value="LDLR_class-A_CS"/>
</dbReference>